<keyword evidence="10" id="KW-0472">Membrane</keyword>
<name>A0A7Z1SAL5_STAHA</name>
<dbReference type="AlphaFoldDB" id="A0A7Z1SAL5"/>
<dbReference type="Pfam" id="PF00593">
    <property type="entry name" value="TonB_dep_Rec_b-barrel"/>
    <property type="match status" value="1"/>
</dbReference>
<evidence type="ECO:0000256" key="9">
    <source>
        <dbReference type="ARBA" id="ARBA00023077"/>
    </source>
</evidence>
<evidence type="ECO:0000256" key="1">
    <source>
        <dbReference type="ARBA" id="ARBA00004571"/>
    </source>
</evidence>
<evidence type="ECO:0000256" key="10">
    <source>
        <dbReference type="ARBA" id="ARBA00023136"/>
    </source>
</evidence>
<dbReference type="InterPro" id="IPR036942">
    <property type="entry name" value="Beta-barrel_TonB_sf"/>
</dbReference>
<evidence type="ECO:0000256" key="3">
    <source>
        <dbReference type="ARBA" id="ARBA00022452"/>
    </source>
</evidence>
<feature type="domain" description="TonB-dependent receptor-like beta-barrel" evidence="12">
    <location>
        <begin position="1"/>
        <end position="153"/>
    </location>
</feature>
<keyword evidence="2" id="KW-0813">Transport</keyword>
<keyword evidence="9" id="KW-0798">TonB box</keyword>
<comment type="subcellular location">
    <subcellularLocation>
        <location evidence="1">Cell outer membrane</location>
        <topology evidence="1">Multi-pass membrane protein</topology>
    </subcellularLocation>
</comment>
<comment type="caution">
    <text evidence="13">The sequence shown here is derived from an EMBL/GenBank/DDBJ whole genome shotgun (WGS) entry which is preliminary data.</text>
</comment>
<evidence type="ECO:0000256" key="5">
    <source>
        <dbReference type="ARBA" id="ARBA00022692"/>
    </source>
</evidence>
<proteinExistence type="predicted"/>
<evidence type="ECO:0000313" key="13">
    <source>
        <dbReference type="EMBL" id="PPJ71338.1"/>
    </source>
</evidence>
<evidence type="ECO:0000313" key="14">
    <source>
        <dbReference type="Proteomes" id="UP000238153"/>
    </source>
</evidence>
<accession>A0A7Z1SAL5</accession>
<evidence type="ECO:0000259" key="12">
    <source>
        <dbReference type="Pfam" id="PF00593"/>
    </source>
</evidence>
<feature type="non-terminal residue" evidence="13">
    <location>
        <position position="158"/>
    </location>
</feature>
<keyword evidence="11" id="KW-0998">Cell outer membrane</keyword>
<keyword evidence="6" id="KW-0732">Signal</keyword>
<organism evidence="13 14">
    <name type="scientific">Staphylococcus haemolyticus</name>
    <dbReference type="NCBI Taxonomy" id="1283"/>
    <lineage>
        <taxon>Bacteria</taxon>
        <taxon>Bacillati</taxon>
        <taxon>Bacillota</taxon>
        <taxon>Bacilli</taxon>
        <taxon>Bacillales</taxon>
        <taxon>Staphylococcaceae</taxon>
        <taxon>Staphylococcus</taxon>
    </lineage>
</organism>
<protein>
    <submittedName>
        <fullName evidence="13">TonB-dependent siderophore receptor</fullName>
    </submittedName>
</protein>
<dbReference type="PANTHER" id="PTHR32552">
    <property type="entry name" value="FERRICHROME IRON RECEPTOR-RELATED"/>
    <property type="match status" value="1"/>
</dbReference>
<evidence type="ECO:0000256" key="7">
    <source>
        <dbReference type="ARBA" id="ARBA00023004"/>
    </source>
</evidence>
<reference evidence="13 14" key="1">
    <citation type="submission" date="2017-11" db="EMBL/GenBank/DDBJ databases">
        <authorList>
            <person name="Founou R.C."/>
            <person name="Founou L."/>
            <person name="Allam M."/>
            <person name="Ismail A."/>
            <person name="Essack S.Y."/>
        </authorList>
    </citation>
    <scope>NUCLEOTIDE SEQUENCE [LARGE SCALE GENOMIC DNA]</scope>
    <source>
        <strain evidence="13 14">G811N2B1</strain>
    </source>
</reference>
<gene>
    <name evidence="13" type="ORF">CV019_12040</name>
</gene>
<feature type="non-terminal residue" evidence="13">
    <location>
        <position position="1"/>
    </location>
</feature>
<sequence length="158" mass="17382">TQYEAGVKWQPAPSTLITATVFKIKERNRVLYLAAGGTEQSGVLNTKGFEIEASHTLPGNFELLANYGYSKLKSETNTSLDYMPRHTASLWSTKTFGLADEAQLRLGGGVVYSGKSVSTSAIWSIVTPSRTTVDALAEITWQDWRFALNATNLLNKKF</sequence>
<dbReference type="PANTHER" id="PTHR32552:SF68">
    <property type="entry name" value="FERRICHROME OUTER MEMBRANE TRANSPORTER_PHAGE RECEPTOR"/>
    <property type="match status" value="1"/>
</dbReference>
<dbReference type="Proteomes" id="UP000238153">
    <property type="component" value="Unassembled WGS sequence"/>
</dbReference>
<evidence type="ECO:0000256" key="11">
    <source>
        <dbReference type="ARBA" id="ARBA00023237"/>
    </source>
</evidence>
<dbReference type="InterPro" id="IPR000531">
    <property type="entry name" value="Beta-barrel_TonB"/>
</dbReference>
<dbReference type="SUPFAM" id="SSF56935">
    <property type="entry name" value="Porins"/>
    <property type="match status" value="1"/>
</dbReference>
<dbReference type="EMBL" id="PGWX01000420">
    <property type="protein sequence ID" value="PPJ71338.1"/>
    <property type="molecule type" value="Genomic_DNA"/>
</dbReference>
<keyword evidence="7" id="KW-0408">Iron</keyword>
<evidence type="ECO:0000256" key="2">
    <source>
        <dbReference type="ARBA" id="ARBA00022448"/>
    </source>
</evidence>
<keyword evidence="13" id="KW-0675">Receptor</keyword>
<keyword evidence="4" id="KW-0410">Iron transport</keyword>
<keyword evidence="8" id="KW-0406">Ion transport</keyword>
<dbReference type="GO" id="GO:0015344">
    <property type="term" value="F:siderophore uptake transmembrane transporter activity"/>
    <property type="evidence" value="ECO:0007669"/>
    <property type="project" value="TreeGrafter"/>
</dbReference>
<dbReference type="GO" id="GO:0009279">
    <property type="term" value="C:cell outer membrane"/>
    <property type="evidence" value="ECO:0007669"/>
    <property type="project" value="UniProtKB-SubCell"/>
</dbReference>
<evidence type="ECO:0000256" key="8">
    <source>
        <dbReference type="ARBA" id="ARBA00023065"/>
    </source>
</evidence>
<keyword evidence="5" id="KW-0812">Transmembrane</keyword>
<keyword evidence="3" id="KW-1134">Transmembrane beta strand</keyword>
<evidence type="ECO:0000256" key="4">
    <source>
        <dbReference type="ARBA" id="ARBA00022496"/>
    </source>
</evidence>
<dbReference type="InterPro" id="IPR039426">
    <property type="entry name" value="TonB-dep_rcpt-like"/>
</dbReference>
<evidence type="ECO:0000256" key="6">
    <source>
        <dbReference type="ARBA" id="ARBA00022729"/>
    </source>
</evidence>
<dbReference type="Gene3D" id="2.40.170.20">
    <property type="entry name" value="TonB-dependent receptor, beta-barrel domain"/>
    <property type="match status" value="1"/>
</dbReference>